<comment type="caution">
    <text evidence="1">The sequence shown here is derived from an EMBL/GenBank/DDBJ whole genome shotgun (WGS) entry which is preliminary data.</text>
</comment>
<dbReference type="RefSeq" id="WP_154553828.1">
    <property type="nucleotide sequence ID" value="NZ_JAQXUZ010000015.1"/>
</dbReference>
<dbReference type="EMBL" id="VUNA01000004">
    <property type="protein sequence ID" value="MST70264.1"/>
    <property type="molecule type" value="Genomic_DNA"/>
</dbReference>
<dbReference type="Pfam" id="PF10050">
    <property type="entry name" value="DUF2284"/>
    <property type="match status" value="1"/>
</dbReference>
<dbReference type="Proteomes" id="UP000469424">
    <property type="component" value="Unassembled WGS sequence"/>
</dbReference>
<sequence length="178" mass="20080">MKTEELIELALEVGFDHAGELNMGALDFRPEVRDMCSSGRCRAYGTRWSCPPAVGDLERSRRRTEKYHRGILVQTTGQMAHDFDSEGILQAEKRHKERFATLVRQIRYGYPDCLPMGTGACTLCRKCTYPDRPCRHPEEMFTSMEGYGLLVNDVAKASGLRYDYGPGTITYSAAVLID</sequence>
<evidence type="ECO:0000313" key="1">
    <source>
        <dbReference type="EMBL" id="MST70264.1"/>
    </source>
</evidence>
<dbReference type="AlphaFoldDB" id="A0A6N7XH96"/>
<protein>
    <submittedName>
        <fullName evidence="1">DUF2284 domain-containing protein</fullName>
    </submittedName>
</protein>
<organism evidence="1 2">
    <name type="scientific">Mogibacterium kristiansenii</name>
    <dbReference type="NCBI Taxonomy" id="2606708"/>
    <lineage>
        <taxon>Bacteria</taxon>
        <taxon>Bacillati</taxon>
        <taxon>Bacillota</taxon>
        <taxon>Clostridia</taxon>
        <taxon>Peptostreptococcales</taxon>
        <taxon>Anaerovoracaceae</taxon>
        <taxon>Mogibacterium</taxon>
    </lineage>
</organism>
<accession>A0A6N7XH96</accession>
<keyword evidence="2" id="KW-1185">Reference proteome</keyword>
<evidence type="ECO:0000313" key="2">
    <source>
        <dbReference type="Proteomes" id="UP000469424"/>
    </source>
</evidence>
<proteinExistence type="predicted"/>
<dbReference type="InterPro" id="IPR019271">
    <property type="entry name" value="DUF2284_metal-binding"/>
</dbReference>
<reference evidence="1 2" key="1">
    <citation type="submission" date="2019-08" db="EMBL/GenBank/DDBJ databases">
        <title>In-depth cultivation of the pig gut microbiome towards novel bacterial diversity and tailored functional studies.</title>
        <authorList>
            <person name="Wylensek D."/>
            <person name="Hitch T.C.A."/>
            <person name="Clavel T."/>
        </authorList>
    </citation>
    <scope>NUCLEOTIDE SEQUENCE [LARGE SCALE GENOMIC DNA]</scope>
    <source>
        <strain evidence="1 2">WCA-MUC-591-APC-4B</strain>
    </source>
</reference>
<name>A0A6N7XH96_9FIRM</name>
<gene>
    <name evidence="1" type="ORF">FYJ65_02730</name>
</gene>